<feature type="region of interest" description="Disordered" evidence="2">
    <location>
        <begin position="941"/>
        <end position="1091"/>
    </location>
</feature>
<feature type="coiled-coil region" evidence="1">
    <location>
        <begin position="164"/>
        <end position="247"/>
    </location>
</feature>
<comment type="caution">
    <text evidence="4">The sequence shown here is derived from an EMBL/GenBank/DDBJ whole genome shotgun (WGS) entry which is preliminary data.</text>
</comment>
<evidence type="ECO:0000256" key="3">
    <source>
        <dbReference type="SAM" id="SignalP"/>
    </source>
</evidence>
<name>A0A836YX38_9LACO</name>
<accession>A0A836YX38</accession>
<dbReference type="EMBL" id="AZBY01000005">
    <property type="protein sequence ID" value="KDB01250.1"/>
    <property type="molecule type" value="Genomic_DNA"/>
</dbReference>
<sequence>MDKKFKNMALAIIPLSVMLMSAATNTYAKAATGVANGKSNEKDNSKKMSDKDLLAAANQIQNYLYGYYNESLGFVKGDYIKQLAQASLYDEDIQRQFANEINEATKQTLADKAKDDSVVASNNKAQSDASKEVDYLNYMAKSLDEASDILSKNSGSKVEFDSLKKSIASDLDNLNNALENVKDTDKHDKAKLEKAVTNLRNEIKTTEDHISKSDGNGYELTALSRLSHALDDQYNNAENTLNDLINQENGRTEDINELINSDKMQEALDKALDDTKAKFEKSDAAKMSKVDKLLNDLIKRENQRTADVKALIESDKMKEALEDAFNKQVSDTKNNLEKSDDEKMDKVNKELDALINHEKQRTSDINDLIASDKMQEELEKAAQKKLDQQVADKKAKFEKEDAAKMAKVNKQLDDLLNHEKQRTADVNKMIASDKMHEKLQKELNKAISKTKDKFEKSDAAKMDKLNNLLDQLIKHENQRSADVKDMIASDKMQEELQKEFNQAVADKKASLEKSDAAKMDRVNKTLDALLAHEKQRTTDIHDMIASDKMQDQLEKAFKKRVSDVKAKFEKDNNAKIDKVSKVLDALINHENQRTSDIHNLIDSDKIQEQLEKAAQKAFKKQVADTKAKFEKEDTAKMGKVNKELDALLNHEKQRSADIKELIDSDKLHDALEDAAKKAFAEKVAAKEAELEKDDNAKMADFNNKVDNLVKEQSSKLASIYAAMHKVENKNDKKSVDAYNNLAKTLKSFVAQQLKNVNELNKRVVKDASKKNKESLVNFEKALKEAAKKANKKHSVKKLQAQPVAALSFRMADEETSDDEYQFNDSSDIPNEYRDDYINHLSDLLGKSKLLDQESSLLTKKIDEINALKAKLSKIANLSDKEFTNSSELNDDLNALYELVNQTNNSDAADMGSMQTLTKINSLVDDLKNDYAVALADYMVKPSDDSKNKDDKKPSDDQKANDDKKSSDDQKENDDKKPSDEQKANDDKKPSNDQKNNDDKKPSDDQKNNDDNTASSTKIDGDKGNDSALTPDVKPDQPAVNPSNKNNAGQPKKPGNKPAKKAPKEKKVSIKKSKKSLAKLNKKLKHKKMTKRARKALLKKIRALKNKIKRAIVKRDKKKLAKITKKLHSKKISKKTRKRLHKQATALRKEIKKNHVKPAKKKVAKKTVKKSTKKSKKTTKKSKKSSKKSKKAAKKAKKHQKKLTKRAAKRVNTDKKAIAKITKKLKSKHLTKKHRRSLIAKRAQLRKAVRKLTK</sequence>
<protein>
    <submittedName>
        <fullName evidence="4">Putative secreted protein</fullName>
    </submittedName>
</protein>
<evidence type="ECO:0000256" key="1">
    <source>
        <dbReference type="SAM" id="Coils"/>
    </source>
</evidence>
<keyword evidence="3" id="KW-0732">Signal</keyword>
<dbReference type="AlphaFoldDB" id="A0A836YX38"/>
<feature type="signal peptide" evidence="3">
    <location>
        <begin position="1"/>
        <end position="30"/>
    </location>
</feature>
<reference evidence="4 5" key="1">
    <citation type="journal article" date="2015" name="Stand. Genomic Sci.">
        <title>High quality draft genome of Lactobacillus kunkeei EFB6, isolated from a German European foulbrood outbreak of honeybees.</title>
        <authorList>
            <person name="Djukic M."/>
            <person name="Poehlein A."/>
            <person name="Strauss J."/>
            <person name="Tann F.J."/>
            <person name="Leimbach A."/>
            <person name="Hoppert M."/>
            <person name="Daniel R."/>
        </authorList>
    </citation>
    <scope>NUCLEOTIDE SEQUENCE [LARGE SCALE GENOMIC DNA]</scope>
    <source>
        <strain evidence="4 5">EFB6</strain>
    </source>
</reference>
<evidence type="ECO:0000313" key="5">
    <source>
        <dbReference type="Proteomes" id="UP000026921"/>
    </source>
</evidence>
<feature type="region of interest" description="Disordered" evidence="2">
    <location>
        <begin position="1108"/>
        <end position="1253"/>
    </location>
</feature>
<gene>
    <name evidence="4" type="ORF">LAKU_5c00530</name>
</gene>
<feature type="compositionally biased region" description="Basic residues" evidence="2">
    <location>
        <begin position="1149"/>
        <end position="1208"/>
    </location>
</feature>
<organism evidence="4 5">
    <name type="scientific">Apilactobacillus kunkeei EFB6</name>
    <dbReference type="NCBI Taxonomy" id="1419324"/>
    <lineage>
        <taxon>Bacteria</taxon>
        <taxon>Bacillati</taxon>
        <taxon>Bacillota</taxon>
        <taxon>Bacilli</taxon>
        <taxon>Lactobacillales</taxon>
        <taxon>Lactobacillaceae</taxon>
        <taxon>Apilactobacillus</taxon>
    </lineage>
</organism>
<feature type="compositionally biased region" description="Basic residues" evidence="2">
    <location>
        <begin position="1053"/>
        <end position="1091"/>
    </location>
</feature>
<feature type="compositionally biased region" description="Basic residues" evidence="2">
    <location>
        <begin position="1220"/>
        <end position="1253"/>
    </location>
</feature>
<feature type="compositionally biased region" description="Basic residues" evidence="2">
    <location>
        <begin position="1108"/>
        <end position="1141"/>
    </location>
</feature>
<feature type="chain" id="PRO_5032771891" evidence="3">
    <location>
        <begin position="31"/>
        <end position="1253"/>
    </location>
</feature>
<dbReference type="RefSeq" id="WP_051592187.1">
    <property type="nucleotide sequence ID" value="NZ_AZBY01000005.1"/>
</dbReference>
<feature type="compositionally biased region" description="Basic and acidic residues" evidence="2">
    <location>
        <begin position="941"/>
        <end position="1009"/>
    </location>
</feature>
<evidence type="ECO:0000313" key="4">
    <source>
        <dbReference type="EMBL" id="KDB01250.1"/>
    </source>
</evidence>
<keyword evidence="1" id="KW-0175">Coiled coil</keyword>
<evidence type="ECO:0000256" key="2">
    <source>
        <dbReference type="SAM" id="MobiDB-lite"/>
    </source>
</evidence>
<proteinExistence type="predicted"/>
<dbReference type="Proteomes" id="UP000026921">
    <property type="component" value="Unassembled WGS sequence"/>
</dbReference>